<dbReference type="InterPro" id="IPR039599">
    <property type="entry name" value="RBM48"/>
</dbReference>
<dbReference type="GO" id="GO:0008380">
    <property type="term" value="P:RNA splicing"/>
    <property type="evidence" value="ECO:0007669"/>
    <property type="project" value="UniProtKB-KW"/>
</dbReference>
<reference evidence="10" key="1">
    <citation type="submission" date="2025-08" db="UniProtKB">
        <authorList>
            <consortium name="RefSeq"/>
        </authorList>
    </citation>
    <scope>IDENTIFICATION</scope>
    <source>
        <tissue evidence="10">Whole organism</tissue>
    </source>
</reference>
<keyword evidence="9" id="KW-1185">Reference proteome</keyword>
<evidence type="ECO:0000256" key="3">
    <source>
        <dbReference type="ARBA" id="ARBA00022664"/>
    </source>
</evidence>
<evidence type="ECO:0000313" key="9">
    <source>
        <dbReference type="Proteomes" id="UP000504606"/>
    </source>
</evidence>
<organism evidence="9 10">
    <name type="scientific">Frankliniella occidentalis</name>
    <name type="common">Western flower thrips</name>
    <name type="synonym">Euthrips occidentalis</name>
    <dbReference type="NCBI Taxonomy" id="133901"/>
    <lineage>
        <taxon>Eukaryota</taxon>
        <taxon>Metazoa</taxon>
        <taxon>Ecdysozoa</taxon>
        <taxon>Arthropoda</taxon>
        <taxon>Hexapoda</taxon>
        <taxon>Insecta</taxon>
        <taxon>Pterygota</taxon>
        <taxon>Neoptera</taxon>
        <taxon>Paraneoptera</taxon>
        <taxon>Thysanoptera</taxon>
        <taxon>Terebrantia</taxon>
        <taxon>Thripoidea</taxon>
        <taxon>Thripidae</taxon>
        <taxon>Frankliniella</taxon>
    </lineage>
</organism>
<dbReference type="RefSeq" id="XP_026273912.1">
    <property type="nucleotide sequence ID" value="XM_026418127.2"/>
</dbReference>
<dbReference type="InterPro" id="IPR035979">
    <property type="entry name" value="RBD_domain_sf"/>
</dbReference>
<feature type="region of interest" description="Disordered" evidence="8">
    <location>
        <begin position="183"/>
        <end position="204"/>
    </location>
</feature>
<evidence type="ECO:0000313" key="10">
    <source>
        <dbReference type="RefSeq" id="XP_026273912.1"/>
    </source>
</evidence>
<protein>
    <recommendedName>
        <fullName evidence="2">RNA-binding protein 48</fullName>
    </recommendedName>
</protein>
<evidence type="ECO:0000256" key="7">
    <source>
        <dbReference type="ARBA" id="ARBA00035004"/>
    </source>
</evidence>
<evidence type="ECO:0000256" key="5">
    <source>
        <dbReference type="ARBA" id="ARBA00022884"/>
    </source>
</evidence>
<dbReference type="Gene3D" id="3.30.70.330">
    <property type="match status" value="1"/>
</dbReference>
<comment type="function">
    <text evidence="7">As a component of the minor spliceosome, involved in the splicing of U12-type introns in pre-mRNAs.</text>
</comment>
<dbReference type="Proteomes" id="UP000504606">
    <property type="component" value="Unplaced"/>
</dbReference>
<dbReference type="GeneID" id="113203435"/>
<evidence type="ECO:0000256" key="6">
    <source>
        <dbReference type="ARBA" id="ARBA00023187"/>
    </source>
</evidence>
<dbReference type="GO" id="GO:0003723">
    <property type="term" value="F:RNA binding"/>
    <property type="evidence" value="ECO:0007669"/>
    <property type="project" value="UniProtKB-KW"/>
</dbReference>
<dbReference type="OrthoDB" id="78358at2759"/>
<dbReference type="GO" id="GO:0005654">
    <property type="term" value="C:nucleoplasm"/>
    <property type="evidence" value="ECO:0007669"/>
    <property type="project" value="TreeGrafter"/>
</dbReference>
<accession>A0A6J1RYQ7</accession>
<comment type="similarity">
    <text evidence="1">Belongs to the RBM48 family.</text>
</comment>
<keyword evidence="4" id="KW-0747">Spliceosome</keyword>
<dbReference type="KEGG" id="foc:113203435"/>
<evidence type="ECO:0000256" key="8">
    <source>
        <dbReference type="SAM" id="MobiDB-lite"/>
    </source>
</evidence>
<dbReference type="PANTHER" id="PTHR20957:SF0">
    <property type="entry name" value="RNA-BINDING PROTEIN 48"/>
    <property type="match status" value="1"/>
</dbReference>
<keyword evidence="6" id="KW-0508">mRNA splicing</keyword>
<keyword evidence="3" id="KW-0507">mRNA processing</keyword>
<dbReference type="GO" id="GO:0005681">
    <property type="term" value="C:spliceosomal complex"/>
    <property type="evidence" value="ECO:0007669"/>
    <property type="project" value="UniProtKB-KW"/>
</dbReference>
<keyword evidence="5" id="KW-0694">RNA-binding</keyword>
<dbReference type="InterPro" id="IPR034264">
    <property type="entry name" value="RBM48_RRM"/>
</dbReference>
<gene>
    <name evidence="10" type="primary">LOC113203435</name>
</gene>
<evidence type="ECO:0000256" key="2">
    <source>
        <dbReference type="ARBA" id="ARBA00015189"/>
    </source>
</evidence>
<dbReference type="CDD" id="cd12442">
    <property type="entry name" value="RRM_RBM48"/>
    <property type="match status" value="1"/>
</dbReference>
<evidence type="ECO:0000256" key="1">
    <source>
        <dbReference type="ARBA" id="ARBA00006938"/>
    </source>
</evidence>
<name>A0A6J1RYQ7_FRAOC</name>
<proteinExistence type="inferred from homology"/>
<evidence type="ECO:0000256" key="4">
    <source>
        <dbReference type="ARBA" id="ARBA00022728"/>
    </source>
</evidence>
<dbReference type="InterPro" id="IPR012677">
    <property type="entry name" value="Nucleotide-bd_a/b_plait_sf"/>
</dbReference>
<dbReference type="SUPFAM" id="SSF54928">
    <property type="entry name" value="RNA-binding domain, RBD"/>
    <property type="match status" value="1"/>
</dbReference>
<dbReference type="PANTHER" id="PTHR20957">
    <property type="entry name" value="RNA-BINDING PROTEIN 48"/>
    <property type="match status" value="1"/>
</dbReference>
<dbReference type="AlphaFoldDB" id="A0A6J1RYQ7"/>
<feature type="compositionally biased region" description="Polar residues" evidence="8">
    <location>
        <begin position="185"/>
        <end position="204"/>
    </location>
</feature>
<dbReference type="GO" id="GO:0006397">
    <property type="term" value="P:mRNA processing"/>
    <property type="evidence" value="ECO:0007669"/>
    <property type="project" value="UniProtKB-KW"/>
</dbReference>
<sequence>MPEYVTFDTFLKKHLVEVEVEIGSKSAKKGKGLTFFCRAEMESRRREVRRLPHHEQNSLCTTRAPYRQGRQLTAVKVYTVNDESQHLIISGVPSLGLQDELRRLCCRFGDVKSLVYIPNYDTEKFVEAYHVNFSRVQSSRHAKRHIDGRAFFGGSLHVCYAPEMESISETRCKLIQRRHEVTRRSVANETTRSSNLPEVGKTVTSGITRGTGPYAVTNRCIWNGKEISSDPRILAPAKELERASSAIYGPQPRTHDWSDVGVREVVMTPLLPKSSPIPKKQISKQLQLSMTVHKPGTQSETVIKTVPPILKLIPSQVKSAHKKIIFHPKSNTNLGVSTGDQSLDSTISKVREKIRSVTVPNIKIMLEKNL</sequence>